<protein>
    <submittedName>
        <fullName evidence="1">Uncharacterized protein</fullName>
    </submittedName>
</protein>
<name>A0A6C0AY83_9ZZZZ</name>
<organism evidence="1">
    <name type="scientific">viral metagenome</name>
    <dbReference type="NCBI Taxonomy" id="1070528"/>
    <lineage>
        <taxon>unclassified sequences</taxon>
        <taxon>metagenomes</taxon>
        <taxon>organismal metagenomes</taxon>
    </lineage>
</organism>
<evidence type="ECO:0000313" key="1">
    <source>
        <dbReference type="EMBL" id="QHS84742.1"/>
    </source>
</evidence>
<dbReference type="AlphaFoldDB" id="A0A6C0AY83"/>
<sequence>MSWQMLPNEISIYILKIRNNIRYRASKKIQNAWRKYILPEEIAIDLALQIEIDQYDKIMVSIHSTALKLKYCLSMCSGKHYLLFWKNLAIKLHDSLNVYQYADDDWLTTEAVNYRKIKIQYKKLLNKFNF</sequence>
<accession>A0A6C0AY83</accession>
<reference evidence="1" key="1">
    <citation type="journal article" date="2020" name="Nature">
        <title>Giant virus diversity and host interactions through global metagenomics.</title>
        <authorList>
            <person name="Schulz F."/>
            <person name="Roux S."/>
            <person name="Paez-Espino D."/>
            <person name="Jungbluth S."/>
            <person name="Walsh D.A."/>
            <person name="Denef V.J."/>
            <person name="McMahon K.D."/>
            <person name="Konstantinidis K.T."/>
            <person name="Eloe-Fadrosh E.A."/>
            <person name="Kyrpides N.C."/>
            <person name="Woyke T."/>
        </authorList>
    </citation>
    <scope>NUCLEOTIDE SEQUENCE</scope>
    <source>
        <strain evidence="1">GVMAG-S-ERX556022-25</strain>
    </source>
</reference>
<proteinExistence type="predicted"/>
<dbReference type="EMBL" id="MN738812">
    <property type="protein sequence ID" value="QHS84742.1"/>
    <property type="molecule type" value="Genomic_DNA"/>
</dbReference>